<dbReference type="SUPFAM" id="SSF89796">
    <property type="entry name" value="CoA-transferase family III (CaiB/BaiF)"/>
    <property type="match status" value="1"/>
</dbReference>
<dbReference type="RefSeq" id="WP_132884595.1">
    <property type="nucleotide sequence ID" value="NZ_JBBGZA010000001.1"/>
</dbReference>
<organism evidence="2 3">
    <name type="scientific">Sphingomonas molluscorum</name>
    <dbReference type="NCBI Taxonomy" id="418184"/>
    <lineage>
        <taxon>Bacteria</taxon>
        <taxon>Pseudomonadati</taxon>
        <taxon>Pseudomonadota</taxon>
        <taxon>Alphaproteobacteria</taxon>
        <taxon>Sphingomonadales</taxon>
        <taxon>Sphingomonadaceae</taxon>
        <taxon>Sphingomonas</taxon>
    </lineage>
</organism>
<sequence length="411" mass="44069">MASQLPLSGYKILDLTVMTAGPVGTMLLGDIGADVIKVEEIEKGELSRNMGTVFAAGESSMFLSQNRNKRSIRLDLKQPAGRDAFLAMARHADVITENFRPGTVDRLGIGYEAVKAVNPRIIYASVSAFGQTGPYAHLPANDPVVQALSGVMAMTGEANGPPVRIGTPYPDFGAAALLAYSVCAALLHRERTGEGQKLELSLLSGTIFSAIPRDGETLRTGEAPPRLGSAHPTFVPYRNYRAADGHFFFLACFTEKFWSALCKAIKRPDLASDTRFATNVARCVHRAALDAELEAIFATRPVAEWLALLAEHEVPAAPIQDLHDALRKDPQVAHNGTVVTVQHPTAGAIEMLAHPVDFKGTPANYRRAAPLLGEHSAEILTEFGLDAAAIATLERSGVVHGHVPLEKDKVA</sequence>
<dbReference type="PANTHER" id="PTHR48207:SF4">
    <property type="entry name" value="BLL6097 PROTEIN"/>
    <property type="match status" value="1"/>
</dbReference>
<dbReference type="Proteomes" id="UP001380365">
    <property type="component" value="Unassembled WGS sequence"/>
</dbReference>
<reference evidence="2 3" key="1">
    <citation type="submission" date="2023-12" db="EMBL/GenBank/DDBJ databases">
        <title>Gut-associated functions are favored during microbiome assembly across C. elegans life.</title>
        <authorList>
            <person name="Zimmermann J."/>
        </authorList>
    </citation>
    <scope>NUCLEOTIDE SEQUENCE [LARGE SCALE GENOMIC DNA]</scope>
    <source>
        <strain evidence="2 3">JUb134</strain>
    </source>
</reference>
<keyword evidence="1 2" id="KW-0808">Transferase</keyword>
<dbReference type="InterPro" id="IPR050483">
    <property type="entry name" value="CoA-transferase_III_domain"/>
</dbReference>
<dbReference type="EC" id="2.8.3.-" evidence="2"/>
<dbReference type="PANTHER" id="PTHR48207">
    <property type="entry name" value="SUCCINATE--HYDROXYMETHYLGLUTARATE COA-TRANSFERASE"/>
    <property type="match status" value="1"/>
</dbReference>
<protein>
    <submittedName>
        <fullName evidence="2">CoA transferase</fullName>
        <ecNumber evidence="2">2.8.3.-</ecNumber>
    </submittedName>
</protein>
<dbReference type="Gene3D" id="3.40.50.10540">
    <property type="entry name" value="Crotonobetainyl-coa:carnitine coa-transferase, domain 1"/>
    <property type="match status" value="1"/>
</dbReference>
<dbReference type="InterPro" id="IPR003673">
    <property type="entry name" value="CoA-Trfase_fam_III"/>
</dbReference>
<name>A0ABU8Q473_9SPHN</name>
<comment type="caution">
    <text evidence="2">The sequence shown here is derived from an EMBL/GenBank/DDBJ whole genome shotgun (WGS) entry which is preliminary data.</text>
</comment>
<dbReference type="Pfam" id="PF02515">
    <property type="entry name" value="CoA_transf_3"/>
    <property type="match status" value="1"/>
</dbReference>
<dbReference type="EMBL" id="JBBGZA010000001">
    <property type="protein sequence ID" value="MEJ5093722.1"/>
    <property type="molecule type" value="Genomic_DNA"/>
</dbReference>
<proteinExistence type="predicted"/>
<evidence type="ECO:0000313" key="3">
    <source>
        <dbReference type="Proteomes" id="UP001380365"/>
    </source>
</evidence>
<evidence type="ECO:0000313" key="2">
    <source>
        <dbReference type="EMBL" id="MEJ5093722.1"/>
    </source>
</evidence>
<keyword evidence="3" id="KW-1185">Reference proteome</keyword>
<dbReference type="InterPro" id="IPR023606">
    <property type="entry name" value="CoA-Trfase_III_dom_1_sf"/>
</dbReference>
<dbReference type="GO" id="GO:0016740">
    <property type="term" value="F:transferase activity"/>
    <property type="evidence" value="ECO:0007669"/>
    <property type="project" value="UniProtKB-KW"/>
</dbReference>
<dbReference type="Gene3D" id="3.30.1540.10">
    <property type="entry name" value="formyl-coa transferase, domain 3"/>
    <property type="match status" value="1"/>
</dbReference>
<gene>
    <name evidence="2" type="ORF">WH159_04130</name>
</gene>
<evidence type="ECO:0000256" key="1">
    <source>
        <dbReference type="ARBA" id="ARBA00022679"/>
    </source>
</evidence>
<dbReference type="InterPro" id="IPR044855">
    <property type="entry name" value="CoA-Trfase_III_dom3_sf"/>
</dbReference>
<accession>A0ABU8Q473</accession>